<sequence length="365" mass="40002">MSDSVADVLGEVVGFCQALRRAGLPAVRTEVFVAALDVLEPMSRDDVYWAGRATVCSSPDDVVVYDRLFADWFSGVNVARVPATESVTMSTGSGDDGGGRPSLEEPEDLAMLSSRAEMLRHRDVAGLSPAEARHLAALYARLRVRLPLREVRRREPHHRGEVDVAATLRARLRLAGEPGPLHHRRRRRKPRRLVVLVDVSRSMAPYADQMLRLAHRMSAAAPGRVEVFTMGTRLTRVTRALRVGDAERALAAAGDVIPDWSGGTRLGEALEAFIDRWGRRGVARGAVVVVVSDGWERGDPSLLAEQAAQLQRLAHRVIWVNPHRGKPGFAPVQSGMNAVLPHVDQLVAGHTFATFEELMEVVARV</sequence>
<evidence type="ECO:0000313" key="2">
    <source>
        <dbReference type="EMBL" id="MDP9824240.1"/>
    </source>
</evidence>
<feature type="domain" description="VWFA" evidence="1">
    <location>
        <begin position="190"/>
        <end position="352"/>
    </location>
</feature>
<gene>
    <name evidence="2" type="ORF">J2S59_004049</name>
</gene>
<evidence type="ECO:0000259" key="1">
    <source>
        <dbReference type="SMART" id="SM00327"/>
    </source>
</evidence>
<dbReference type="InterPro" id="IPR008912">
    <property type="entry name" value="Uncharacterised_CoxE"/>
</dbReference>
<organism evidence="2 3">
    <name type="scientific">Nocardioides massiliensis</name>
    <dbReference type="NCBI Taxonomy" id="1325935"/>
    <lineage>
        <taxon>Bacteria</taxon>
        <taxon>Bacillati</taxon>
        <taxon>Actinomycetota</taxon>
        <taxon>Actinomycetes</taxon>
        <taxon>Propionibacteriales</taxon>
        <taxon>Nocardioidaceae</taxon>
        <taxon>Nocardioides</taxon>
    </lineage>
</organism>
<dbReference type="SMART" id="SM00327">
    <property type="entry name" value="VWA"/>
    <property type="match status" value="1"/>
</dbReference>
<dbReference type="InterPro" id="IPR036465">
    <property type="entry name" value="vWFA_dom_sf"/>
</dbReference>
<evidence type="ECO:0000313" key="3">
    <source>
        <dbReference type="Proteomes" id="UP001240447"/>
    </source>
</evidence>
<dbReference type="Pfam" id="PF05762">
    <property type="entry name" value="VWA_CoxE"/>
    <property type="match status" value="1"/>
</dbReference>
<dbReference type="InterPro" id="IPR002035">
    <property type="entry name" value="VWF_A"/>
</dbReference>
<proteinExistence type="predicted"/>
<keyword evidence="3" id="KW-1185">Reference proteome</keyword>
<dbReference type="EMBL" id="JAUSQM010000001">
    <property type="protein sequence ID" value="MDP9824240.1"/>
    <property type="molecule type" value="Genomic_DNA"/>
</dbReference>
<reference evidence="2 3" key="1">
    <citation type="submission" date="2023-07" db="EMBL/GenBank/DDBJ databases">
        <title>Sequencing the genomes of 1000 actinobacteria strains.</title>
        <authorList>
            <person name="Klenk H.-P."/>
        </authorList>
    </citation>
    <scope>NUCLEOTIDE SEQUENCE [LARGE SCALE GENOMIC DNA]</scope>
    <source>
        <strain evidence="2 3">GD13</strain>
    </source>
</reference>
<comment type="caution">
    <text evidence="2">The sequence shown here is derived from an EMBL/GenBank/DDBJ whole genome shotgun (WGS) entry which is preliminary data.</text>
</comment>
<dbReference type="Proteomes" id="UP001240447">
    <property type="component" value="Unassembled WGS sequence"/>
</dbReference>
<dbReference type="RefSeq" id="WP_068118347.1">
    <property type="nucleotide sequence ID" value="NZ_CCXJ01000136.1"/>
</dbReference>
<dbReference type="CDD" id="cd00198">
    <property type="entry name" value="vWFA"/>
    <property type="match status" value="1"/>
</dbReference>
<dbReference type="SUPFAM" id="SSF53300">
    <property type="entry name" value="vWA-like"/>
    <property type="match status" value="1"/>
</dbReference>
<dbReference type="InterPro" id="IPR011195">
    <property type="entry name" value="UCP010256"/>
</dbReference>
<name>A0ABT9NWM6_9ACTN</name>
<dbReference type="PIRSF" id="PIRSF010256">
    <property type="entry name" value="CoxE_vWa"/>
    <property type="match status" value="1"/>
</dbReference>
<dbReference type="Gene3D" id="3.40.50.410">
    <property type="entry name" value="von Willebrand factor, type A domain"/>
    <property type="match status" value="1"/>
</dbReference>
<accession>A0ABT9NWM6</accession>
<dbReference type="PANTHER" id="PTHR39338:SF6">
    <property type="entry name" value="BLL5662 PROTEIN"/>
    <property type="match status" value="1"/>
</dbReference>
<dbReference type="PANTHER" id="PTHR39338">
    <property type="entry name" value="BLL5662 PROTEIN-RELATED"/>
    <property type="match status" value="1"/>
</dbReference>
<protein>
    <submittedName>
        <fullName evidence="2">Uncharacterized protein with von Willebrand factor type A (VWA) domain</fullName>
    </submittedName>
</protein>